<organism evidence="7 8">
    <name type="scientific">Halocaridina rubra</name>
    <name type="common">Hawaiian red shrimp</name>
    <dbReference type="NCBI Taxonomy" id="373956"/>
    <lineage>
        <taxon>Eukaryota</taxon>
        <taxon>Metazoa</taxon>
        <taxon>Ecdysozoa</taxon>
        <taxon>Arthropoda</taxon>
        <taxon>Crustacea</taxon>
        <taxon>Multicrustacea</taxon>
        <taxon>Malacostraca</taxon>
        <taxon>Eumalacostraca</taxon>
        <taxon>Eucarida</taxon>
        <taxon>Decapoda</taxon>
        <taxon>Pleocyemata</taxon>
        <taxon>Caridea</taxon>
        <taxon>Atyoidea</taxon>
        <taxon>Atyidae</taxon>
        <taxon>Halocaridina</taxon>
    </lineage>
</organism>
<evidence type="ECO:0000313" key="7">
    <source>
        <dbReference type="EMBL" id="KAK7074831.1"/>
    </source>
</evidence>
<evidence type="ECO:0000256" key="2">
    <source>
        <dbReference type="ARBA" id="ARBA00008932"/>
    </source>
</evidence>
<dbReference type="InterPro" id="IPR000535">
    <property type="entry name" value="MSP_dom"/>
</dbReference>
<dbReference type="InterPro" id="IPR016763">
    <property type="entry name" value="VAP"/>
</dbReference>
<dbReference type="Pfam" id="PF00635">
    <property type="entry name" value="Motile_Sperm"/>
    <property type="match status" value="1"/>
</dbReference>
<dbReference type="EMBL" id="JAXCGZ010011440">
    <property type="protein sequence ID" value="KAK7074831.1"/>
    <property type="molecule type" value="Genomic_DNA"/>
</dbReference>
<dbReference type="InterPro" id="IPR013783">
    <property type="entry name" value="Ig-like_fold"/>
</dbReference>
<dbReference type="PANTHER" id="PTHR10809">
    <property type="entry name" value="VESICLE-ASSOCIATED MEMBRANE PROTEIN-ASSOCIATED PROTEIN"/>
    <property type="match status" value="1"/>
</dbReference>
<feature type="non-terminal residue" evidence="7">
    <location>
        <position position="62"/>
    </location>
</feature>
<accession>A0AAN8X297</accession>
<dbReference type="GO" id="GO:0033149">
    <property type="term" value="F:FFAT motif binding"/>
    <property type="evidence" value="ECO:0007669"/>
    <property type="project" value="TreeGrafter"/>
</dbReference>
<keyword evidence="8" id="KW-1185">Reference proteome</keyword>
<proteinExistence type="inferred from homology"/>
<dbReference type="Proteomes" id="UP001381693">
    <property type="component" value="Unassembled WGS sequence"/>
</dbReference>
<dbReference type="GO" id="GO:0005789">
    <property type="term" value="C:endoplasmic reticulum membrane"/>
    <property type="evidence" value="ECO:0007669"/>
    <property type="project" value="InterPro"/>
</dbReference>
<dbReference type="Gene3D" id="2.60.40.10">
    <property type="entry name" value="Immunoglobulins"/>
    <property type="match status" value="1"/>
</dbReference>
<keyword evidence="4" id="KW-1133">Transmembrane helix</keyword>
<comment type="caution">
    <text evidence="7">The sequence shown here is derived from an EMBL/GenBank/DDBJ whole genome shotgun (WGS) entry which is preliminary data.</text>
</comment>
<dbReference type="GO" id="GO:0090158">
    <property type="term" value="P:endoplasmic reticulum membrane organization"/>
    <property type="evidence" value="ECO:0007669"/>
    <property type="project" value="TreeGrafter"/>
</dbReference>
<gene>
    <name evidence="7" type="ORF">SK128_012304</name>
</gene>
<evidence type="ECO:0000313" key="8">
    <source>
        <dbReference type="Proteomes" id="UP001381693"/>
    </source>
</evidence>
<feature type="domain" description="MSP" evidence="6">
    <location>
        <begin position="1"/>
        <end position="62"/>
    </location>
</feature>
<dbReference type="AlphaFoldDB" id="A0AAN8X297"/>
<feature type="non-terminal residue" evidence="7">
    <location>
        <position position="1"/>
    </location>
</feature>
<dbReference type="GO" id="GO:0005886">
    <property type="term" value="C:plasma membrane"/>
    <property type="evidence" value="ECO:0007669"/>
    <property type="project" value="TreeGrafter"/>
</dbReference>
<name>A0AAN8X297_HALRR</name>
<protein>
    <recommendedName>
        <fullName evidence="6">MSP domain-containing protein</fullName>
    </recommendedName>
</protein>
<evidence type="ECO:0000256" key="4">
    <source>
        <dbReference type="ARBA" id="ARBA00022989"/>
    </source>
</evidence>
<dbReference type="InterPro" id="IPR008962">
    <property type="entry name" value="PapD-like_sf"/>
</dbReference>
<sequence length="62" mass="6924">VKTTAPRRYCVRPNSGLVEPHGSVSVAVMLQPFDYDPHEKNKHKFMVQSLFAPEGDVNLDGL</sequence>
<dbReference type="PROSITE" id="PS50202">
    <property type="entry name" value="MSP"/>
    <property type="match status" value="1"/>
</dbReference>
<evidence type="ECO:0000256" key="5">
    <source>
        <dbReference type="ARBA" id="ARBA00023136"/>
    </source>
</evidence>
<evidence type="ECO:0000256" key="3">
    <source>
        <dbReference type="ARBA" id="ARBA00022692"/>
    </source>
</evidence>
<evidence type="ECO:0000259" key="6">
    <source>
        <dbReference type="PROSITE" id="PS50202"/>
    </source>
</evidence>
<dbReference type="SUPFAM" id="SSF49354">
    <property type="entry name" value="PapD-like"/>
    <property type="match status" value="1"/>
</dbReference>
<dbReference type="GO" id="GO:0061817">
    <property type="term" value="P:endoplasmic reticulum-plasma membrane tethering"/>
    <property type="evidence" value="ECO:0007669"/>
    <property type="project" value="TreeGrafter"/>
</dbReference>
<keyword evidence="3" id="KW-0812">Transmembrane</keyword>
<reference evidence="7 8" key="1">
    <citation type="submission" date="2023-11" db="EMBL/GenBank/DDBJ databases">
        <title>Halocaridina rubra genome assembly.</title>
        <authorList>
            <person name="Smith C."/>
        </authorList>
    </citation>
    <scope>NUCLEOTIDE SEQUENCE [LARGE SCALE GENOMIC DNA]</scope>
    <source>
        <strain evidence="7">EP-1</strain>
        <tissue evidence="7">Whole</tissue>
    </source>
</reference>
<keyword evidence="5" id="KW-0472">Membrane</keyword>
<comment type="subcellular location">
    <subcellularLocation>
        <location evidence="1">Membrane</location>
        <topology evidence="1">Single-pass type IV membrane protein</topology>
    </subcellularLocation>
</comment>
<dbReference type="PANTHER" id="PTHR10809:SF6">
    <property type="entry name" value="AT11025P-RELATED"/>
    <property type="match status" value="1"/>
</dbReference>
<evidence type="ECO:0000256" key="1">
    <source>
        <dbReference type="ARBA" id="ARBA00004211"/>
    </source>
</evidence>
<comment type="similarity">
    <text evidence="2">Belongs to the VAMP-associated protein (VAP) (TC 9.B.17) family.</text>
</comment>